<dbReference type="Proteomes" id="UP000077521">
    <property type="component" value="Unassembled WGS sequence"/>
</dbReference>
<comment type="caution">
    <text evidence="2">The sequence shown here is derived from an EMBL/GenBank/DDBJ whole genome shotgun (WGS) entry which is preliminary data.</text>
</comment>
<dbReference type="AlphaFoldDB" id="A0A8T8SAS5"/>
<protein>
    <submittedName>
        <fullName evidence="2">Uncharacterized protein</fullName>
    </submittedName>
</protein>
<proteinExistence type="predicted"/>
<organism evidence="2 3">
    <name type="scientific">Tilletia indica</name>
    <dbReference type="NCBI Taxonomy" id="43049"/>
    <lineage>
        <taxon>Eukaryota</taxon>
        <taxon>Fungi</taxon>
        <taxon>Dikarya</taxon>
        <taxon>Basidiomycota</taxon>
        <taxon>Ustilaginomycotina</taxon>
        <taxon>Exobasidiomycetes</taxon>
        <taxon>Tilletiales</taxon>
        <taxon>Tilletiaceae</taxon>
        <taxon>Tilletia</taxon>
    </lineage>
</organism>
<name>A0A8T8SAS5_9BASI</name>
<accession>A0A8T8SAS5</accession>
<keyword evidence="3" id="KW-1185">Reference proteome</keyword>
<feature type="non-terminal residue" evidence="2">
    <location>
        <position position="1"/>
    </location>
</feature>
<evidence type="ECO:0000313" key="3">
    <source>
        <dbReference type="Proteomes" id="UP000077521"/>
    </source>
</evidence>
<gene>
    <name evidence="2" type="ORF">A4X13_0g9221</name>
</gene>
<dbReference type="EMBL" id="LWDF02002332">
    <property type="protein sequence ID" value="KAE8236223.1"/>
    <property type="molecule type" value="Genomic_DNA"/>
</dbReference>
<sequence length="258" mass="28001">MTESVKQSSSAEIRAAMAMEVELSGVDAIAKFRFDDAWKIHEFGAHIDAIPGMTTEYSQTLRGVANLINEPDTETQAFDVAPSFSYPASQERFRVLSEASDMDQYLRFSQSQSNSSQVPLGQPTQEPSSSGSSYLHPLPNQQANRQRLNIPRKSPRRSAAPRNLAGYVLDDEGPSKRKAESARGSSSKTLELSTSEEEDAYILATDAPGGRSSDEEDVMPSPRAGSKRQRLADSTDSGSAGTKLALSEKAAGKRVKRP</sequence>
<reference evidence="2" key="2">
    <citation type="journal article" date="2019" name="IMA Fungus">
        <title>Genome sequencing and comparison of five Tilletia species to identify candidate genes for the detection of regulated species infecting wheat.</title>
        <authorList>
            <person name="Nguyen H.D.T."/>
            <person name="Sultana T."/>
            <person name="Kesanakurti P."/>
            <person name="Hambleton S."/>
        </authorList>
    </citation>
    <scope>NUCLEOTIDE SEQUENCE</scope>
    <source>
        <strain evidence="2">DAOMC 236416</strain>
    </source>
</reference>
<evidence type="ECO:0000256" key="1">
    <source>
        <dbReference type="SAM" id="MobiDB-lite"/>
    </source>
</evidence>
<evidence type="ECO:0000313" key="2">
    <source>
        <dbReference type="EMBL" id="KAE8236223.1"/>
    </source>
</evidence>
<feature type="region of interest" description="Disordered" evidence="1">
    <location>
        <begin position="108"/>
        <end position="258"/>
    </location>
</feature>
<feature type="compositionally biased region" description="Polar residues" evidence="1">
    <location>
        <begin position="108"/>
        <end position="147"/>
    </location>
</feature>
<reference evidence="2" key="1">
    <citation type="submission" date="2016-04" db="EMBL/GenBank/DDBJ databases">
        <authorList>
            <person name="Nguyen H.D."/>
            <person name="Samba Siva P."/>
            <person name="Cullis J."/>
            <person name="Levesque C.A."/>
            <person name="Hambleton S."/>
        </authorList>
    </citation>
    <scope>NUCLEOTIDE SEQUENCE</scope>
    <source>
        <strain evidence="2">DAOMC 236416</strain>
    </source>
</reference>